<sequence>MALVGERVVVSGLLRRPELNSQVGEATSFDEANGRYTVRIGTEQIALRPMNVERAPFRSSGAPAETLEPHAKVRIHGLSARAELNSCGGTILCWHADKGRYGVQVEGSLETVLLRPTNLEEADAIIENKERELLAAEAAEAAKHPFGAGFGAAAGGGAAAV</sequence>
<dbReference type="EnsemblProtists" id="EOD29214">
    <property type="protein sequence ID" value="EOD29214"/>
    <property type="gene ID" value="EMIHUDRAFT_203763"/>
</dbReference>
<name>A0A0D3KPN1_EMIH1</name>
<dbReference type="AlphaFoldDB" id="A0A0D3KPN1"/>
<dbReference type="RefSeq" id="XP_005790145.1">
    <property type="nucleotide sequence ID" value="XM_005790088.1"/>
</dbReference>
<dbReference type="RefSeq" id="XP_005781643.1">
    <property type="nucleotide sequence ID" value="XM_005781586.1"/>
</dbReference>
<dbReference type="KEGG" id="ehx:EMIHUDRAFT_203763"/>
<dbReference type="PaxDb" id="2903-EOD29214"/>
<protein>
    <submittedName>
        <fullName evidence="1">Uncharacterized protein</fullName>
    </submittedName>
</protein>
<keyword evidence="2" id="KW-1185">Reference proteome</keyword>
<dbReference type="HOGENOM" id="CLU_1646901_0_0_1"/>
<organism evidence="1 2">
    <name type="scientific">Emiliania huxleyi (strain CCMP1516)</name>
    <dbReference type="NCBI Taxonomy" id="280463"/>
    <lineage>
        <taxon>Eukaryota</taxon>
        <taxon>Haptista</taxon>
        <taxon>Haptophyta</taxon>
        <taxon>Prymnesiophyceae</taxon>
        <taxon>Isochrysidales</taxon>
        <taxon>Noelaerhabdaceae</taxon>
        <taxon>Emiliania</taxon>
    </lineage>
</organism>
<dbReference type="Proteomes" id="UP000013827">
    <property type="component" value="Unassembled WGS sequence"/>
</dbReference>
<dbReference type="GeneID" id="17282986"/>
<reference evidence="1" key="2">
    <citation type="submission" date="2024-10" db="UniProtKB">
        <authorList>
            <consortium name="EnsemblProtists"/>
        </authorList>
    </citation>
    <scope>IDENTIFICATION</scope>
</reference>
<evidence type="ECO:0000313" key="1">
    <source>
        <dbReference type="EnsemblProtists" id="EOD37716"/>
    </source>
</evidence>
<reference evidence="2" key="1">
    <citation type="journal article" date="2013" name="Nature">
        <title>Pan genome of the phytoplankton Emiliania underpins its global distribution.</title>
        <authorList>
            <person name="Read B.A."/>
            <person name="Kegel J."/>
            <person name="Klute M.J."/>
            <person name="Kuo A."/>
            <person name="Lefebvre S.C."/>
            <person name="Maumus F."/>
            <person name="Mayer C."/>
            <person name="Miller J."/>
            <person name="Monier A."/>
            <person name="Salamov A."/>
            <person name="Young J."/>
            <person name="Aguilar M."/>
            <person name="Claverie J.M."/>
            <person name="Frickenhaus S."/>
            <person name="Gonzalez K."/>
            <person name="Herman E.K."/>
            <person name="Lin Y.C."/>
            <person name="Napier J."/>
            <person name="Ogata H."/>
            <person name="Sarno A.F."/>
            <person name="Shmutz J."/>
            <person name="Schroeder D."/>
            <person name="de Vargas C."/>
            <person name="Verret F."/>
            <person name="von Dassow P."/>
            <person name="Valentin K."/>
            <person name="Van de Peer Y."/>
            <person name="Wheeler G."/>
            <person name="Dacks J.B."/>
            <person name="Delwiche C.F."/>
            <person name="Dyhrman S.T."/>
            <person name="Glockner G."/>
            <person name="John U."/>
            <person name="Richards T."/>
            <person name="Worden A.Z."/>
            <person name="Zhang X."/>
            <person name="Grigoriev I.V."/>
            <person name="Allen A.E."/>
            <person name="Bidle K."/>
            <person name="Borodovsky M."/>
            <person name="Bowler C."/>
            <person name="Brownlee C."/>
            <person name="Cock J.M."/>
            <person name="Elias M."/>
            <person name="Gladyshev V.N."/>
            <person name="Groth M."/>
            <person name="Guda C."/>
            <person name="Hadaegh A."/>
            <person name="Iglesias-Rodriguez M.D."/>
            <person name="Jenkins J."/>
            <person name="Jones B.M."/>
            <person name="Lawson T."/>
            <person name="Leese F."/>
            <person name="Lindquist E."/>
            <person name="Lobanov A."/>
            <person name="Lomsadze A."/>
            <person name="Malik S.B."/>
            <person name="Marsh M.E."/>
            <person name="Mackinder L."/>
            <person name="Mock T."/>
            <person name="Mueller-Roeber B."/>
            <person name="Pagarete A."/>
            <person name="Parker M."/>
            <person name="Probert I."/>
            <person name="Quesneville H."/>
            <person name="Raines C."/>
            <person name="Rensing S.A."/>
            <person name="Riano-Pachon D.M."/>
            <person name="Richier S."/>
            <person name="Rokitta S."/>
            <person name="Shiraiwa Y."/>
            <person name="Soanes D.M."/>
            <person name="van der Giezen M."/>
            <person name="Wahlund T.M."/>
            <person name="Williams B."/>
            <person name="Wilson W."/>
            <person name="Wolfe G."/>
            <person name="Wurch L.L."/>
        </authorList>
    </citation>
    <scope>NUCLEOTIDE SEQUENCE</scope>
</reference>
<proteinExistence type="predicted"/>
<dbReference type="KEGG" id="ehx:EMIHUDRAFT_252010"/>
<dbReference type="GeneID" id="19046563"/>
<accession>A0A0D3KPN1</accession>
<dbReference type="EnsemblProtists" id="EOD37716">
    <property type="protein sequence ID" value="EOD37716"/>
    <property type="gene ID" value="EMIHUDRAFT_252010"/>
</dbReference>
<evidence type="ECO:0000313" key="2">
    <source>
        <dbReference type="Proteomes" id="UP000013827"/>
    </source>
</evidence>